<feature type="transmembrane region" description="Helical" evidence="6">
    <location>
        <begin position="201"/>
        <end position="223"/>
    </location>
</feature>
<feature type="transmembrane region" description="Helical" evidence="6">
    <location>
        <begin position="297"/>
        <end position="315"/>
    </location>
</feature>
<dbReference type="InterPro" id="IPR036259">
    <property type="entry name" value="MFS_trans_sf"/>
</dbReference>
<dbReference type="PANTHER" id="PTHR23501">
    <property type="entry name" value="MAJOR FACILITATOR SUPERFAMILY"/>
    <property type="match status" value="1"/>
</dbReference>
<feature type="transmembrane region" description="Helical" evidence="6">
    <location>
        <begin position="68"/>
        <end position="87"/>
    </location>
</feature>
<feature type="transmembrane region" description="Helical" evidence="6">
    <location>
        <begin position="402"/>
        <end position="420"/>
    </location>
</feature>
<reference evidence="8 9" key="1">
    <citation type="submission" date="2016-03" db="EMBL/GenBank/DDBJ databases">
        <authorList>
            <person name="Ploux O."/>
        </authorList>
    </citation>
    <scope>NUCLEOTIDE SEQUENCE [LARGE SCALE GENOMIC DNA]</scope>
    <source>
        <strain evidence="8 9">UAMH 11012</strain>
    </source>
</reference>
<dbReference type="InterPro" id="IPR020846">
    <property type="entry name" value="MFS_dom"/>
</dbReference>
<evidence type="ECO:0000256" key="3">
    <source>
        <dbReference type="ARBA" id="ARBA00022989"/>
    </source>
</evidence>
<dbReference type="SUPFAM" id="SSF103473">
    <property type="entry name" value="MFS general substrate transporter"/>
    <property type="match status" value="1"/>
</dbReference>
<accession>A0A1L7XMR1</accession>
<dbReference type="PROSITE" id="PS50850">
    <property type="entry name" value="MFS"/>
    <property type="match status" value="1"/>
</dbReference>
<dbReference type="Gene3D" id="1.20.1720.10">
    <property type="entry name" value="Multidrug resistance protein D"/>
    <property type="match status" value="1"/>
</dbReference>
<feature type="transmembrane region" description="Helical" evidence="6">
    <location>
        <begin position="168"/>
        <end position="189"/>
    </location>
</feature>
<feature type="transmembrane region" description="Helical" evidence="6">
    <location>
        <begin position="426"/>
        <end position="448"/>
    </location>
</feature>
<proteinExistence type="predicted"/>
<evidence type="ECO:0000256" key="6">
    <source>
        <dbReference type="SAM" id="Phobius"/>
    </source>
</evidence>
<dbReference type="EMBL" id="FJOG01000036">
    <property type="protein sequence ID" value="CZR66294.1"/>
    <property type="molecule type" value="Genomic_DNA"/>
</dbReference>
<dbReference type="InterPro" id="IPR011701">
    <property type="entry name" value="MFS"/>
</dbReference>
<comment type="subcellular location">
    <subcellularLocation>
        <location evidence="1">Membrane</location>
        <topology evidence="1">Multi-pass membrane protein</topology>
    </subcellularLocation>
</comment>
<feature type="transmembrane region" description="Helical" evidence="6">
    <location>
        <begin position="229"/>
        <end position="249"/>
    </location>
</feature>
<dbReference type="AlphaFoldDB" id="A0A1L7XMR1"/>
<dbReference type="PANTHER" id="PTHR23501:SF78">
    <property type="entry name" value="MAJOR FACILITATOR SUPERFAMILY (MFS) PROFILE DOMAIN-CONTAINING PROTEIN-RELATED"/>
    <property type="match status" value="1"/>
</dbReference>
<dbReference type="GO" id="GO:0005886">
    <property type="term" value="C:plasma membrane"/>
    <property type="evidence" value="ECO:0007669"/>
    <property type="project" value="TreeGrafter"/>
</dbReference>
<feature type="transmembrane region" description="Helical" evidence="6">
    <location>
        <begin position="270"/>
        <end position="291"/>
    </location>
</feature>
<evidence type="ECO:0000256" key="1">
    <source>
        <dbReference type="ARBA" id="ARBA00004141"/>
    </source>
</evidence>
<organism evidence="8 9">
    <name type="scientific">Phialocephala subalpina</name>
    <dbReference type="NCBI Taxonomy" id="576137"/>
    <lineage>
        <taxon>Eukaryota</taxon>
        <taxon>Fungi</taxon>
        <taxon>Dikarya</taxon>
        <taxon>Ascomycota</taxon>
        <taxon>Pezizomycotina</taxon>
        <taxon>Leotiomycetes</taxon>
        <taxon>Helotiales</taxon>
        <taxon>Mollisiaceae</taxon>
        <taxon>Phialocephala</taxon>
        <taxon>Phialocephala fortinii species complex</taxon>
    </lineage>
</organism>
<feature type="region of interest" description="Disordered" evidence="5">
    <location>
        <begin position="564"/>
        <end position="604"/>
    </location>
</feature>
<keyword evidence="2 6" id="KW-0812">Transmembrane</keyword>
<feature type="transmembrane region" description="Helical" evidence="6">
    <location>
        <begin position="469"/>
        <end position="489"/>
    </location>
</feature>
<keyword evidence="4 6" id="KW-0472">Membrane</keyword>
<feature type="domain" description="Major facilitator superfamily (MFS) profile" evidence="7">
    <location>
        <begin position="74"/>
        <end position="559"/>
    </location>
</feature>
<feature type="compositionally biased region" description="Basic and acidic residues" evidence="5">
    <location>
        <begin position="584"/>
        <end position="604"/>
    </location>
</feature>
<name>A0A1L7XMR1_9HELO</name>
<keyword evidence="9" id="KW-1185">Reference proteome</keyword>
<dbReference type="Gene3D" id="1.20.1250.20">
    <property type="entry name" value="MFS general substrate transporter like domains"/>
    <property type="match status" value="1"/>
</dbReference>
<feature type="transmembrane region" description="Helical" evidence="6">
    <location>
        <begin position="139"/>
        <end position="162"/>
    </location>
</feature>
<evidence type="ECO:0000256" key="5">
    <source>
        <dbReference type="SAM" id="MobiDB-lite"/>
    </source>
</evidence>
<evidence type="ECO:0000256" key="2">
    <source>
        <dbReference type="ARBA" id="ARBA00022692"/>
    </source>
</evidence>
<sequence>MTGVNQATLPESTDLEANEQVCEAKTSTKHLSQALDVKLGTRDENAVPETAPSSHSHDIHDQTLRVSFPRLIAAYLCLCACYFTSYLDMNSVTTALPTISHSLNAGTTIIWTGTAYLLGQTSFQPLYGRMSDIFGRKPILLASVSCVVAGGLLCGFAQTPIWLYTSRALNGIGGGGISSLVAIIVSDLVSLKERGKYQGMISIAIGTGAMTGPFVAASLVRTAANGWRWVFWVPSLVASGCFVLLLFLLPQKPVTGNWKEKLRKIDWFGLGASVTGIVLLLIPVTSGGSIWPWRSALTISMLTVGGISLILFVFIEGYSAKIPIIPLRLFKQRSTAILFIQGTLHDFVWQATQYFLPLYFQNVRGYSPLESATIILPFLLAQSLAGAISGPVMSRLARYSPVLRSGFALWALGAGLNLLFSRTTSIAVYVVVLAIQGTGVGFVHQPGLVALQALSRSEDRAVATSTRNLLRSLGAVVGVAVSTATQYATTDAALRDKVPSSLLTRVLDGSWQIGEAGSEVFESDILDAKMKGFRLVFIMLVPLMGLCMLGSLFVADIVLKGDEEKHRKEQEGQPIYPDSNTPSTRDEEKRDEGSIPKGEVIRIR</sequence>
<feature type="transmembrane region" description="Helical" evidence="6">
    <location>
        <begin position="535"/>
        <end position="559"/>
    </location>
</feature>
<evidence type="ECO:0000313" key="8">
    <source>
        <dbReference type="EMBL" id="CZR66294.1"/>
    </source>
</evidence>
<feature type="transmembrane region" description="Helical" evidence="6">
    <location>
        <begin position="99"/>
        <end position="118"/>
    </location>
</feature>
<evidence type="ECO:0000256" key="4">
    <source>
        <dbReference type="ARBA" id="ARBA00023136"/>
    </source>
</evidence>
<dbReference type="OrthoDB" id="6770063at2759"/>
<protein>
    <submittedName>
        <fullName evidence="8">Related to DHA14-like major facilitator efflux transporter (MFS transporter)</fullName>
    </submittedName>
</protein>
<evidence type="ECO:0000259" key="7">
    <source>
        <dbReference type="PROSITE" id="PS50850"/>
    </source>
</evidence>
<dbReference type="Pfam" id="PF07690">
    <property type="entry name" value="MFS_1"/>
    <property type="match status" value="1"/>
</dbReference>
<keyword evidence="3 6" id="KW-1133">Transmembrane helix</keyword>
<evidence type="ECO:0000313" key="9">
    <source>
        <dbReference type="Proteomes" id="UP000184330"/>
    </source>
</evidence>
<dbReference type="GO" id="GO:0022857">
    <property type="term" value="F:transmembrane transporter activity"/>
    <property type="evidence" value="ECO:0007669"/>
    <property type="project" value="InterPro"/>
</dbReference>
<gene>
    <name evidence="8" type="ORF">PAC_16195</name>
</gene>
<dbReference type="Proteomes" id="UP000184330">
    <property type="component" value="Unassembled WGS sequence"/>
</dbReference>